<feature type="region of interest" description="Disordered" evidence="2">
    <location>
        <begin position="273"/>
        <end position="299"/>
    </location>
</feature>
<dbReference type="InterPro" id="IPR016135">
    <property type="entry name" value="UBQ-conjugating_enzyme/RWD"/>
</dbReference>
<dbReference type="PROSITE" id="PS50127">
    <property type="entry name" value="UBC_2"/>
    <property type="match status" value="1"/>
</dbReference>
<keyword evidence="3" id="KW-1133">Transmembrane helix</keyword>
<evidence type="ECO:0000256" key="3">
    <source>
        <dbReference type="SAM" id="Phobius"/>
    </source>
</evidence>
<accession>A0ABQ8FIN1</accession>
<name>A0ABQ8FIN1_9FUNG</name>
<sequence length="391" mass="41568">MATSTSRSPAVKRLMKELAELRASPSAEFTAEPLEDNLLEWHFTLRGPPDGGFLGGRYHGRLIFPTDYPFKPPNISFLTLNGRFEVGKKICLSITGYHPESWRPAWGVRTALVALISFFPTKGEGAVGALDWSEEERRKCAVRSKLWKCVICGATMHDVLPDESLAPTERLEVDPEISLTVRADAPAVTESAATNESANINDGAPSDKSVCAITTTTEDNTAVAAGTSAVPNVAEAALVDDAPHLANSDPISSQKPHSVAAVVALSVDVSKESSLTSTAPQTQPWPTNPSDSAVAPVSVPVSAPESVPASASASAEEGVVEAVAASNHLAPSATKGILHSRISEQDQRHNQVQQSIRTEKQTTLMQRLDFIIMAVVGIAAALVLHKVFVAR</sequence>
<evidence type="ECO:0000256" key="2">
    <source>
        <dbReference type="SAM" id="MobiDB-lite"/>
    </source>
</evidence>
<reference evidence="5 6" key="1">
    <citation type="submission" date="2021-02" db="EMBL/GenBank/DDBJ databases">
        <title>Variation within the Batrachochytrium salamandrivorans European outbreak.</title>
        <authorList>
            <person name="Kelly M."/>
            <person name="Pasmans F."/>
            <person name="Shea T.P."/>
            <person name="Munoz J.F."/>
            <person name="Carranza S."/>
            <person name="Cuomo C.A."/>
            <person name="Martel A."/>
        </authorList>
    </citation>
    <scope>NUCLEOTIDE SEQUENCE [LARGE SCALE GENOMIC DNA]</scope>
    <source>
        <strain evidence="5 6">AMFP18/2</strain>
    </source>
</reference>
<feature type="domain" description="UBC core" evidence="4">
    <location>
        <begin position="9"/>
        <end position="155"/>
    </location>
</feature>
<feature type="compositionally biased region" description="Polar residues" evidence="2">
    <location>
        <begin position="273"/>
        <end position="291"/>
    </location>
</feature>
<evidence type="ECO:0000259" key="4">
    <source>
        <dbReference type="PROSITE" id="PS50127"/>
    </source>
</evidence>
<evidence type="ECO:0000313" key="6">
    <source>
        <dbReference type="Proteomes" id="UP001648503"/>
    </source>
</evidence>
<evidence type="ECO:0000313" key="5">
    <source>
        <dbReference type="EMBL" id="KAH6598914.1"/>
    </source>
</evidence>
<gene>
    <name evidence="5" type="ORF">BASA50_003420</name>
</gene>
<dbReference type="InterPro" id="IPR000608">
    <property type="entry name" value="UBC"/>
</dbReference>
<dbReference type="CDD" id="cd23799">
    <property type="entry name" value="UBCc_UBE2J"/>
    <property type="match status" value="1"/>
</dbReference>
<dbReference type="InterPro" id="IPR050113">
    <property type="entry name" value="Ub_conjugating_enzyme"/>
</dbReference>
<dbReference type="Pfam" id="PF00179">
    <property type="entry name" value="UQ_con"/>
    <property type="match status" value="1"/>
</dbReference>
<keyword evidence="1" id="KW-0833">Ubl conjugation pathway</keyword>
<dbReference type="SUPFAM" id="SSF54495">
    <property type="entry name" value="UBC-like"/>
    <property type="match status" value="1"/>
</dbReference>
<feature type="transmembrane region" description="Helical" evidence="3">
    <location>
        <begin position="370"/>
        <end position="389"/>
    </location>
</feature>
<keyword evidence="3" id="KW-0812">Transmembrane</keyword>
<dbReference type="Proteomes" id="UP001648503">
    <property type="component" value="Unassembled WGS sequence"/>
</dbReference>
<evidence type="ECO:0000256" key="1">
    <source>
        <dbReference type="ARBA" id="ARBA00022786"/>
    </source>
</evidence>
<dbReference type="PANTHER" id="PTHR24067">
    <property type="entry name" value="UBIQUITIN-CONJUGATING ENZYME E2"/>
    <property type="match status" value="1"/>
</dbReference>
<proteinExistence type="predicted"/>
<comment type="caution">
    <text evidence="5">The sequence shown here is derived from an EMBL/GenBank/DDBJ whole genome shotgun (WGS) entry which is preliminary data.</text>
</comment>
<organism evidence="5 6">
    <name type="scientific">Batrachochytrium salamandrivorans</name>
    <dbReference type="NCBI Taxonomy" id="1357716"/>
    <lineage>
        <taxon>Eukaryota</taxon>
        <taxon>Fungi</taxon>
        <taxon>Fungi incertae sedis</taxon>
        <taxon>Chytridiomycota</taxon>
        <taxon>Chytridiomycota incertae sedis</taxon>
        <taxon>Chytridiomycetes</taxon>
        <taxon>Rhizophydiales</taxon>
        <taxon>Rhizophydiales incertae sedis</taxon>
        <taxon>Batrachochytrium</taxon>
    </lineage>
</organism>
<keyword evidence="3" id="KW-0472">Membrane</keyword>
<dbReference type="SMART" id="SM00212">
    <property type="entry name" value="UBCc"/>
    <property type="match status" value="1"/>
</dbReference>
<dbReference type="EMBL" id="JAFCIX010000093">
    <property type="protein sequence ID" value="KAH6598914.1"/>
    <property type="molecule type" value="Genomic_DNA"/>
</dbReference>
<dbReference type="Gene3D" id="3.10.110.10">
    <property type="entry name" value="Ubiquitin Conjugating Enzyme"/>
    <property type="match status" value="1"/>
</dbReference>
<protein>
    <recommendedName>
        <fullName evidence="4">UBC core domain-containing protein</fullName>
    </recommendedName>
</protein>
<keyword evidence="6" id="KW-1185">Reference proteome</keyword>